<gene>
    <name evidence="3" type="ORF">AYI69_g7332</name>
</gene>
<dbReference type="GO" id="GO:0016226">
    <property type="term" value="P:iron-sulfur cluster assembly"/>
    <property type="evidence" value="ECO:0007669"/>
    <property type="project" value="UniProtKB-UniRule"/>
</dbReference>
<dbReference type="PANTHER" id="PTHR12891">
    <property type="entry name" value="DNA REPAIR/TRANSCRIPTION PROTEIN MET18/MMS19"/>
    <property type="match status" value="1"/>
</dbReference>
<dbReference type="InterPro" id="IPR029240">
    <property type="entry name" value="MMS19_N"/>
</dbReference>
<proteinExistence type="inferred from homology"/>
<dbReference type="GO" id="GO:0051604">
    <property type="term" value="P:protein maturation"/>
    <property type="evidence" value="ECO:0007669"/>
    <property type="project" value="UniProtKB-UniRule"/>
</dbReference>
<keyword evidence="1" id="KW-0227">DNA damage</keyword>
<keyword evidence="4" id="KW-1185">Reference proteome</keyword>
<dbReference type="InterPro" id="IPR039920">
    <property type="entry name" value="MMS19"/>
</dbReference>
<organism evidence="3 4">
    <name type="scientific">Smittium culicis</name>
    <dbReference type="NCBI Taxonomy" id="133412"/>
    <lineage>
        <taxon>Eukaryota</taxon>
        <taxon>Fungi</taxon>
        <taxon>Fungi incertae sedis</taxon>
        <taxon>Zoopagomycota</taxon>
        <taxon>Kickxellomycotina</taxon>
        <taxon>Harpellomycetes</taxon>
        <taxon>Harpellales</taxon>
        <taxon>Legeriomycetaceae</taxon>
        <taxon>Smittium</taxon>
    </lineage>
</organism>
<evidence type="ECO:0000313" key="3">
    <source>
        <dbReference type="EMBL" id="OMJ17685.1"/>
    </source>
</evidence>
<comment type="caution">
    <text evidence="3">The sequence shown here is derived from an EMBL/GenBank/DDBJ whole genome shotgun (WGS) entry which is preliminary data.</text>
</comment>
<sequence>MRESAQIELAILQLENQDPAGQNIYSDIKQEIKSGHSKLLSYVSALEPYLTNEEASKRVKGLQVLVMIVKSLTISEISSKTDSTSINNDFVLGIISAIDGEKDPRNLLVVFDIIRKLVSIADISLCTKQLFDVVFCYFPIAYKSNPNDSEIISAKNLKDNLSTPLFGPLILPKLMDKIETTSTVVKEDIFRVLADGTAVYPTDDWDQIVDFLFSVIVNEVNNGVGESVSEHALTTLSSLAALSNRSDTINRAVIQTYKKINESLDVIESSKADSAIRILNSLASSSKQNCEMVSRSFIKSLIDKYNVTYAVVEKRILIDFIVTIMKSHVFYKSFEFFPQFHDDLISIFSIHSLNYSNTEYSSLFISRLSGIATLIQFENLLTPDEVYPDTMTLESIKRIIIKQTSENSDVSDLCEKLLIPLVKTILSCPENRQELSKSLSVSSSIFFRKLDLTQQSSALHSWIEALIQFTTYPNINSDHIPESYTLLASILCSCRPELDLSEVKKNFPNLVLDEYTSSDSFPDILLDAKQTT</sequence>
<keyword evidence="1" id="KW-0539">Nucleus</keyword>
<evidence type="ECO:0000256" key="1">
    <source>
        <dbReference type="RuleBase" id="RU367072"/>
    </source>
</evidence>
<comment type="subcellular location">
    <subcellularLocation>
        <location evidence="1">Nucleus</location>
    </subcellularLocation>
</comment>
<dbReference type="InterPro" id="IPR016024">
    <property type="entry name" value="ARM-type_fold"/>
</dbReference>
<dbReference type="GO" id="GO:0005634">
    <property type="term" value="C:nucleus"/>
    <property type="evidence" value="ECO:0007669"/>
    <property type="project" value="UniProtKB-SubCell"/>
</dbReference>
<comment type="function">
    <text evidence="1">Key component of the cytosolic iron-sulfur protein assembly (CIA) complex, a multiprotein complex that mediates the incorporation of iron-sulfur cluster into apoproteins specifically involved in DNA metabolism and genomic integrity. In the CIA complex, MMS19 acts as an adapter between early-acting CIA components and a subset of cellular target iron-sulfur proteins.</text>
</comment>
<dbReference type="SUPFAM" id="SSF48371">
    <property type="entry name" value="ARM repeat"/>
    <property type="match status" value="1"/>
</dbReference>
<protein>
    <recommendedName>
        <fullName evidence="1">MMS19 nucleotide excision repair protein</fullName>
    </recommendedName>
</protein>
<dbReference type="AlphaFoldDB" id="A0A1R1XST6"/>
<keyword evidence="1" id="KW-0234">DNA repair</keyword>
<comment type="similarity">
    <text evidence="1">Belongs to the MET18/MMS19 family.</text>
</comment>
<name>A0A1R1XST6_9FUNG</name>
<dbReference type="GO" id="GO:0006281">
    <property type="term" value="P:DNA repair"/>
    <property type="evidence" value="ECO:0007669"/>
    <property type="project" value="UniProtKB-UniRule"/>
</dbReference>
<evidence type="ECO:0000313" key="4">
    <source>
        <dbReference type="Proteomes" id="UP000187429"/>
    </source>
</evidence>
<dbReference type="Proteomes" id="UP000187429">
    <property type="component" value="Unassembled WGS sequence"/>
</dbReference>
<dbReference type="GO" id="GO:0097361">
    <property type="term" value="C:cytosolic [4Fe-4S] assembly targeting complex"/>
    <property type="evidence" value="ECO:0007669"/>
    <property type="project" value="UniProtKB-UniRule"/>
</dbReference>
<accession>A0A1R1XST6</accession>
<dbReference type="PANTHER" id="PTHR12891:SF0">
    <property type="entry name" value="MMS19 NUCLEOTIDE EXCISION REPAIR PROTEIN HOMOLOG"/>
    <property type="match status" value="1"/>
</dbReference>
<dbReference type="OrthoDB" id="342900at2759"/>
<dbReference type="Pfam" id="PF14500">
    <property type="entry name" value="MMS19_N"/>
    <property type="match status" value="1"/>
</dbReference>
<feature type="domain" description="MMS19 N-terminal" evidence="2">
    <location>
        <begin position="82"/>
        <end position="220"/>
    </location>
</feature>
<reference evidence="4" key="1">
    <citation type="submission" date="2017-01" db="EMBL/GenBank/DDBJ databases">
        <authorList>
            <person name="Wang Y."/>
            <person name="White M."/>
            <person name="Kvist S."/>
            <person name="Moncalvo J.-M."/>
        </authorList>
    </citation>
    <scope>NUCLEOTIDE SEQUENCE [LARGE SCALE GENOMIC DNA]</scope>
    <source>
        <strain evidence="4">ID-206-W2</strain>
    </source>
</reference>
<dbReference type="EMBL" id="LSSM01003503">
    <property type="protein sequence ID" value="OMJ17685.1"/>
    <property type="molecule type" value="Genomic_DNA"/>
</dbReference>
<evidence type="ECO:0000259" key="2">
    <source>
        <dbReference type="Pfam" id="PF14500"/>
    </source>
</evidence>